<accession>A0A2T8FDT3</accession>
<organism evidence="1 2">
    <name type="scientific">Nocardioides gansuensis</name>
    <dbReference type="NCBI Taxonomy" id="2138300"/>
    <lineage>
        <taxon>Bacteria</taxon>
        <taxon>Bacillati</taxon>
        <taxon>Actinomycetota</taxon>
        <taxon>Actinomycetes</taxon>
        <taxon>Propionibacteriales</taxon>
        <taxon>Nocardioidaceae</taxon>
        <taxon>Nocardioides</taxon>
    </lineage>
</organism>
<proteinExistence type="predicted"/>
<evidence type="ECO:0000313" key="2">
    <source>
        <dbReference type="Proteomes" id="UP000246018"/>
    </source>
</evidence>
<dbReference type="Proteomes" id="UP000246018">
    <property type="component" value="Unassembled WGS sequence"/>
</dbReference>
<reference evidence="1 2" key="1">
    <citation type="submission" date="2018-04" db="EMBL/GenBank/DDBJ databases">
        <title>Genome of Nocardioides gansuensis WSJ-1.</title>
        <authorList>
            <person name="Wu S."/>
            <person name="Wang G."/>
        </authorList>
    </citation>
    <scope>NUCLEOTIDE SEQUENCE [LARGE SCALE GENOMIC DNA]</scope>
    <source>
        <strain evidence="1 2">WSJ-1</strain>
    </source>
</reference>
<protein>
    <submittedName>
        <fullName evidence="1">Uncharacterized protein</fullName>
    </submittedName>
</protein>
<sequence length="78" mass="8556">MALAGYGGWSRRLSAFARYGLIARDQCVPIKELYVAIANDKGRVSFETLMAMNGVPGSVNHVPEVTVSLSAHPWKETY</sequence>
<dbReference type="EMBL" id="QDGZ01000002">
    <property type="protein sequence ID" value="PVG83872.1"/>
    <property type="molecule type" value="Genomic_DNA"/>
</dbReference>
<comment type="caution">
    <text evidence="1">The sequence shown here is derived from an EMBL/GenBank/DDBJ whole genome shotgun (WGS) entry which is preliminary data.</text>
</comment>
<dbReference type="AlphaFoldDB" id="A0A2T8FDT3"/>
<gene>
    <name evidence="1" type="ORF">DDE18_06115</name>
</gene>
<keyword evidence="2" id="KW-1185">Reference proteome</keyword>
<evidence type="ECO:0000313" key="1">
    <source>
        <dbReference type="EMBL" id="PVG83872.1"/>
    </source>
</evidence>
<name>A0A2T8FDT3_9ACTN</name>